<protein>
    <submittedName>
        <fullName evidence="2">Uncharacterized protein</fullName>
    </submittedName>
</protein>
<gene>
    <name evidence="2" type="ORF">BJBARM5_0750</name>
</gene>
<proteinExistence type="predicted"/>
<dbReference type="AlphaFoldDB" id="D6GW75"/>
<keyword evidence="1" id="KW-0472">Membrane</keyword>
<evidence type="ECO:0000313" key="2">
    <source>
        <dbReference type="EMBL" id="EFD92541.1"/>
    </source>
</evidence>
<keyword evidence="1" id="KW-1133">Transmembrane helix</keyword>
<sequence length="62" mass="7201">MYSLAFIFGFGMGLITDETNFLVSVGENYNLSDYYKPLNTYVDVIFIGILLFIFVYSFFKTK</sequence>
<accession>D6GW75</accession>
<keyword evidence="1" id="KW-0812">Transmembrane</keyword>
<dbReference type="Proteomes" id="UP000009376">
    <property type="component" value="Unassembled WGS sequence"/>
</dbReference>
<feature type="transmembrane region" description="Helical" evidence="1">
    <location>
        <begin position="40"/>
        <end position="59"/>
    </location>
</feature>
<name>D6GW75_PARA5</name>
<dbReference type="EMBL" id="GG745579">
    <property type="protein sequence ID" value="EFD92541.1"/>
    <property type="molecule type" value="Genomic_DNA"/>
</dbReference>
<evidence type="ECO:0000313" key="3">
    <source>
        <dbReference type="Proteomes" id="UP000009376"/>
    </source>
</evidence>
<reference evidence="2 3" key="1">
    <citation type="journal article" date="2010" name="Proc. Natl. Acad. Sci. U.S.A.">
        <title>Enigmatic, ultrasmall, uncultivated Archaea.</title>
        <authorList>
            <person name="Baker B.J."/>
            <person name="Comolli L.R."/>
            <person name="Dick G.J."/>
            <person name="Hauser L.J."/>
            <person name="Hyatt D."/>
            <person name="Dill B.D."/>
            <person name="Land M.L."/>
            <person name="Verberkmoes N.C."/>
            <person name="Hettich R.L."/>
            <person name="Banfield J.F."/>
        </authorList>
    </citation>
    <scope>NUCLEOTIDE SEQUENCE [LARGE SCALE GENOMIC DNA]</scope>
</reference>
<organism evidence="2 3">
    <name type="scientific">Candidatus Parvarchaeum acidophilus ARMAN-5</name>
    <dbReference type="NCBI Taxonomy" id="662762"/>
    <lineage>
        <taxon>Archaea</taxon>
        <taxon>Candidatus Parvarchaeota</taxon>
        <taxon>Candidatus Parvarchaeum</taxon>
    </lineage>
</organism>
<evidence type="ECO:0000256" key="1">
    <source>
        <dbReference type="SAM" id="Phobius"/>
    </source>
</evidence>